<evidence type="ECO:0000256" key="1">
    <source>
        <dbReference type="ARBA" id="ARBA00004236"/>
    </source>
</evidence>
<reference evidence="10" key="1">
    <citation type="submission" date="2025-08" db="UniProtKB">
        <authorList>
            <consortium name="RefSeq"/>
        </authorList>
    </citation>
    <scope>IDENTIFICATION</scope>
    <source>
        <tissue evidence="10">Muscle</tissue>
    </source>
</reference>
<keyword evidence="2" id="KW-1003">Cell membrane</keyword>
<feature type="domain" description="Ig-like" evidence="9">
    <location>
        <begin position="125"/>
        <end position="230"/>
    </location>
</feature>
<comment type="subcellular location">
    <subcellularLocation>
        <location evidence="1">Cell membrane</location>
    </subcellularLocation>
</comment>
<dbReference type="SMART" id="SM00409">
    <property type="entry name" value="IG"/>
    <property type="match status" value="2"/>
</dbReference>
<dbReference type="GeneID" id="109113604"/>
<evidence type="ECO:0000256" key="4">
    <source>
        <dbReference type="ARBA" id="ARBA00022859"/>
    </source>
</evidence>
<dbReference type="PROSITE" id="PS50835">
    <property type="entry name" value="IG_LIKE"/>
    <property type="match status" value="1"/>
</dbReference>
<evidence type="ECO:0000256" key="2">
    <source>
        <dbReference type="ARBA" id="ARBA00022475"/>
    </source>
</evidence>
<feature type="transmembrane region" description="Helical" evidence="8">
    <location>
        <begin position="239"/>
        <end position="265"/>
    </location>
</feature>
<dbReference type="InterPro" id="IPR013106">
    <property type="entry name" value="Ig_V-set"/>
</dbReference>
<dbReference type="RefSeq" id="XP_042601553.1">
    <property type="nucleotide sequence ID" value="XM_042745619.1"/>
</dbReference>
<keyword evidence="5 8" id="KW-0472">Membrane</keyword>
<dbReference type="GO" id="GO:0005886">
    <property type="term" value="C:plasma membrane"/>
    <property type="evidence" value="ECO:0007669"/>
    <property type="project" value="UniProtKB-SubCell"/>
</dbReference>
<keyword evidence="8" id="KW-1133">Transmembrane helix</keyword>
<proteinExistence type="predicted"/>
<evidence type="ECO:0000256" key="6">
    <source>
        <dbReference type="ARBA" id="ARBA00023157"/>
    </source>
</evidence>
<dbReference type="GO" id="GO:0009617">
    <property type="term" value="P:response to bacterium"/>
    <property type="evidence" value="ECO:0007669"/>
    <property type="project" value="TreeGrafter"/>
</dbReference>
<keyword evidence="7" id="KW-0325">Glycoprotein</keyword>
<keyword evidence="8" id="KW-0812">Transmembrane</keyword>
<sequence>MRRNQDQVERESQSSQSYEHRTGLFTMRNLILTWTFLFILHLTKEDTSVQKLSAPEKHFLVLMCSDASYVNWSHGLERMIASRQRKQVSYLDQSKHQLLEDGQLSIKDLQESDAGEYYCNHQLVADITVLKGHNFTVPEGTTVYLPCKTSNKMKQRWAFKRTPQSRKEFISTLYKNSTIKKERADPTLRFTHTTDDLIISDLQLQDSGLYLCNNREMAFLTVTTESTEIENSSPDINKYVTVAVLLALCILAMVCVGLLSVTICWKSRRRRRNIRKETGPTYIASGLQLQRMSNEGPWMLDTHEDAGEIQYASLGGQHWKQTDRQLSSRQHVIYSTLTTS</sequence>
<evidence type="ECO:0000256" key="5">
    <source>
        <dbReference type="ARBA" id="ARBA00023136"/>
    </source>
</evidence>
<dbReference type="InterPro" id="IPR007110">
    <property type="entry name" value="Ig-like_dom"/>
</dbReference>
<evidence type="ECO:0000256" key="7">
    <source>
        <dbReference type="ARBA" id="ARBA00023180"/>
    </source>
</evidence>
<dbReference type="OrthoDB" id="5985519at2759"/>
<keyword evidence="3" id="KW-0732">Signal</keyword>
<dbReference type="CDD" id="cd00099">
    <property type="entry name" value="IgV"/>
    <property type="match status" value="1"/>
</dbReference>
<accession>A0A9R0AKC5</accession>
<evidence type="ECO:0000313" key="10">
    <source>
        <dbReference type="RefSeq" id="XP_042601553.1"/>
    </source>
</evidence>
<dbReference type="AlphaFoldDB" id="A0A9R0AKC5"/>
<dbReference type="PANTHER" id="PTHR19433:SF111">
    <property type="entry name" value="T CELL RECEPTOR ALPHA VARIABLE 4"/>
    <property type="match status" value="1"/>
</dbReference>
<dbReference type="Proteomes" id="UP001155660">
    <property type="component" value="Chromosome B19"/>
</dbReference>
<dbReference type="InterPro" id="IPR052051">
    <property type="entry name" value="TCR_complex_component"/>
</dbReference>
<name>A0A9R0AKC5_CYPCA</name>
<dbReference type="PANTHER" id="PTHR19433">
    <property type="entry name" value="T-CELL RECEPTOR ALPHA CHAIN V REGION-RELATED"/>
    <property type="match status" value="1"/>
</dbReference>
<evidence type="ECO:0000256" key="3">
    <source>
        <dbReference type="ARBA" id="ARBA00022729"/>
    </source>
</evidence>
<dbReference type="KEGG" id="ccar:109113604"/>
<dbReference type="Pfam" id="PF07686">
    <property type="entry name" value="V-set"/>
    <property type="match status" value="1"/>
</dbReference>
<dbReference type="GO" id="GO:0002376">
    <property type="term" value="P:immune system process"/>
    <property type="evidence" value="ECO:0007669"/>
    <property type="project" value="UniProtKB-KW"/>
</dbReference>
<protein>
    <submittedName>
        <fullName evidence="10">Uncharacterized protein LOC109113604</fullName>
    </submittedName>
</protein>
<evidence type="ECO:0000256" key="8">
    <source>
        <dbReference type="SAM" id="Phobius"/>
    </source>
</evidence>
<gene>
    <name evidence="10" type="primary">LOC109113604</name>
</gene>
<keyword evidence="4" id="KW-0391">Immunity</keyword>
<organism evidence="10">
    <name type="scientific">Cyprinus carpio</name>
    <name type="common">Common carp</name>
    <dbReference type="NCBI Taxonomy" id="7962"/>
    <lineage>
        <taxon>Eukaryota</taxon>
        <taxon>Metazoa</taxon>
        <taxon>Chordata</taxon>
        <taxon>Craniata</taxon>
        <taxon>Vertebrata</taxon>
        <taxon>Euteleostomi</taxon>
        <taxon>Actinopterygii</taxon>
        <taxon>Neopterygii</taxon>
        <taxon>Teleostei</taxon>
        <taxon>Ostariophysi</taxon>
        <taxon>Cypriniformes</taxon>
        <taxon>Cyprinidae</taxon>
        <taxon>Cyprininae</taxon>
        <taxon>Cyprinus</taxon>
    </lineage>
</organism>
<evidence type="ECO:0000259" key="9">
    <source>
        <dbReference type="PROSITE" id="PS50835"/>
    </source>
</evidence>
<dbReference type="InterPro" id="IPR003599">
    <property type="entry name" value="Ig_sub"/>
</dbReference>
<keyword evidence="6" id="KW-1015">Disulfide bond</keyword>